<dbReference type="EMBL" id="DTIN01000008">
    <property type="protein sequence ID" value="HFX12690.1"/>
    <property type="molecule type" value="Genomic_DNA"/>
</dbReference>
<comment type="catalytic activity">
    <reaction evidence="2 3">
        <text>[protein]-L-glutamate 5-O-methyl ester + H2O = L-glutamyl-[protein] + methanol + H(+)</text>
        <dbReference type="Rhea" id="RHEA:23236"/>
        <dbReference type="Rhea" id="RHEA-COMP:10208"/>
        <dbReference type="Rhea" id="RHEA-COMP:10311"/>
        <dbReference type="ChEBI" id="CHEBI:15377"/>
        <dbReference type="ChEBI" id="CHEBI:15378"/>
        <dbReference type="ChEBI" id="CHEBI:17790"/>
        <dbReference type="ChEBI" id="CHEBI:29973"/>
        <dbReference type="ChEBI" id="CHEBI:82795"/>
        <dbReference type="EC" id="3.1.1.61"/>
    </reaction>
</comment>
<feature type="active site" evidence="3 4">
    <location>
        <position position="200"/>
    </location>
</feature>
<sequence>MSKNNPDRIIRVLVVDDSAFVRKVLTNILSKSPFIEVVGTARDGEEALEKVEELKPDVVTLDLIMPRLDGIGFLKEQMKRRPLPVVIVSIASETGDLAIEALNLGAVDIIQKPTALASEKIYEISNELIEKVKNASMISLEKVKKVISSPTPKLEIKKEIKKTRVDVVVIGISTGGPQALRYLIPKFPRDFPVPIAIVIHMPIGYTEIFAEKLNEISELEVKEAEDGDILQGGKVYIAPAGKHMFFEKMDDKVLVRLDLKPLDTLHRPSADVLFKSAGEIFGSRTLGIIMTGMGNDGLLGVEVIKSKGGIVFTESEETCIIYGMPRAVEERGLSDKSIPLYNMAEEIINFVMGGSNNENSSY</sequence>
<dbReference type="PROSITE" id="PS50110">
    <property type="entry name" value="RESPONSE_REGULATORY"/>
    <property type="match status" value="1"/>
</dbReference>
<keyword evidence="3 5" id="KW-0597">Phosphoprotein</keyword>
<feature type="domain" description="CheB-type methylesterase" evidence="7">
    <location>
        <begin position="161"/>
        <end position="354"/>
    </location>
</feature>
<dbReference type="PIRSF" id="PIRSF000876">
    <property type="entry name" value="RR_chemtxs_CheB"/>
    <property type="match status" value="1"/>
</dbReference>
<evidence type="ECO:0000256" key="1">
    <source>
        <dbReference type="ARBA" id="ARBA00022801"/>
    </source>
</evidence>
<dbReference type="AlphaFoldDB" id="A0A7C3MGS9"/>
<comment type="function">
    <text evidence="3">Involved in chemotaxis. Part of a chemotaxis signal transduction system that modulates chemotaxis in response to various stimuli. Catalyzes the demethylation of specific methylglutamate residues introduced into the chemoreceptors (methyl-accepting chemotaxis proteins or MCP) by CheR. Also mediates the irreversible deamidation of specific glutamine residues to glutamic acid.</text>
</comment>
<feature type="active site" evidence="3 4">
    <location>
        <position position="296"/>
    </location>
</feature>
<keyword evidence="1 3" id="KW-0378">Hydrolase</keyword>
<name>A0A7C3MGS9_DICTH</name>
<dbReference type="InterPro" id="IPR008248">
    <property type="entry name" value="CheB-like"/>
</dbReference>
<dbReference type="GO" id="GO:0050568">
    <property type="term" value="F:protein-glutamine glutaminase activity"/>
    <property type="evidence" value="ECO:0007669"/>
    <property type="project" value="UniProtKB-UniRule"/>
</dbReference>
<dbReference type="SUPFAM" id="SSF52172">
    <property type="entry name" value="CheY-like"/>
    <property type="match status" value="1"/>
</dbReference>
<dbReference type="EC" id="3.5.1.44" evidence="3"/>
<organism evidence="8">
    <name type="scientific">Dictyoglomus thermophilum</name>
    <dbReference type="NCBI Taxonomy" id="14"/>
    <lineage>
        <taxon>Bacteria</taxon>
        <taxon>Pseudomonadati</taxon>
        <taxon>Dictyoglomota</taxon>
        <taxon>Dictyoglomia</taxon>
        <taxon>Dictyoglomales</taxon>
        <taxon>Dictyoglomaceae</taxon>
        <taxon>Dictyoglomus</taxon>
    </lineage>
</organism>
<feature type="active site" evidence="3 4">
    <location>
        <position position="173"/>
    </location>
</feature>
<dbReference type="Pfam" id="PF00072">
    <property type="entry name" value="Response_reg"/>
    <property type="match status" value="1"/>
</dbReference>
<evidence type="ECO:0000256" key="2">
    <source>
        <dbReference type="ARBA" id="ARBA00048267"/>
    </source>
</evidence>
<dbReference type="CDD" id="cd17541">
    <property type="entry name" value="REC_CheB-like"/>
    <property type="match status" value="1"/>
</dbReference>
<accession>A0A7C3MGS9</accession>
<dbReference type="Gene3D" id="3.40.50.2300">
    <property type="match status" value="1"/>
</dbReference>
<comment type="domain">
    <text evidence="3">Contains a C-terminal catalytic domain, and an N-terminal region which modulates catalytic activity.</text>
</comment>
<comment type="subcellular location">
    <subcellularLocation>
        <location evidence="3">Cytoplasm</location>
    </subcellularLocation>
</comment>
<evidence type="ECO:0000256" key="3">
    <source>
        <dbReference type="HAMAP-Rule" id="MF_00099"/>
    </source>
</evidence>
<reference evidence="8" key="1">
    <citation type="journal article" date="2020" name="mSystems">
        <title>Genome- and Community-Level Interaction Insights into Carbon Utilization and Element Cycling Functions of Hydrothermarchaeota in Hydrothermal Sediment.</title>
        <authorList>
            <person name="Zhou Z."/>
            <person name="Liu Y."/>
            <person name="Xu W."/>
            <person name="Pan J."/>
            <person name="Luo Z.H."/>
            <person name="Li M."/>
        </authorList>
    </citation>
    <scope>NUCLEOTIDE SEQUENCE [LARGE SCALE GENOMIC DNA]</scope>
    <source>
        <strain evidence="8">SpSt-81</strain>
    </source>
</reference>
<dbReference type="CDD" id="cd16432">
    <property type="entry name" value="CheB_Rec"/>
    <property type="match status" value="1"/>
</dbReference>
<comment type="caution">
    <text evidence="8">The sequence shown here is derived from an EMBL/GenBank/DDBJ whole genome shotgun (WGS) entry which is preliminary data.</text>
</comment>
<dbReference type="SMART" id="SM00448">
    <property type="entry name" value="REC"/>
    <property type="match status" value="1"/>
</dbReference>
<dbReference type="GO" id="GO:0008984">
    <property type="term" value="F:protein-glutamate methylesterase activity"/>
    <property type="evidence" value="ECO:0007669"/>
    <property type="project" value="UniProtKB-UniRule"/>
</dbReference>
<dbReference type="EC" id="3.1.1.61" evidence="3"/>
<evidence type="ECO:0000256" key="5">
    <source>
        <dbReference type="PROSITE-ProRule" id="PRU00169"/>
    </source>
</evidence>
<dbReference type="SUPFAM" id="SSF52738">
    <property type="entry name" value="Methylesterase CheB, C-terminal domain"/>
    <property type="match status" value="1"/>
</dbReference>
<evidence type="ECO:0000256" key="4">
    <source>
        <dbReference type="PROSITE-ProRule" id="PRU00050"/>
    </source>
</evidence>
<dbReference type="Gene3D" id="3.40.50.180">
    <property type="entry name" value="Methylesterase CheB, C-terminal domain"/>
    <property type="match status" value="1"/>
</dbReference>
<evidence type="ECO:0000259" key="7">
    <source>
        <dbReference type="PROSITE" id="PS50122"/>
    </source>
</evidence>
<dbReference type="InterPro" id="IPR001789">
    <property type="entry name" value="Sig_transdc_resp-reg_receiver"/>
</dbReference>
<keyword evidence="3 4" id="KW-0145">Chemotaxis</keyword>
<dbReference type="InterPro" id="IPR011006">
    <property type="entry name" value="CheY-like_superfamily"/>
</dbReference>
<proteinExistence type="inferred from homology"/>
<dbReference type="PANTHER" id="PTHR42872">
    <property type="entry name" value="PROTEIN-GLUTAMATE METHYLESTERASE/PROTEIN-GLUTAMINE GLUTAMINASE"/>
    <property type="match status" value="1"/>
</dbReference>
<feature type="domain" description="Response regulatory" evidence="6">
    <location>
        <begin position="11"/>
        <end position="127"/>
    </location>
</feature>
<evidence type="ECO:0000313" key="8">
    <source>
        <dbReference type="EMBL" id="HFX12690.1"/>
    </source>
</evidence>
<comment type="similarity">
    <text evidence="3">Belongs to the CheB family.</text>
</comment>
<dbReference type="PANTHER" id="PTHR42872:SF3">
    <property type="entry name" value="PROTEIN-GLUTAMATE METHYLESTERASE_PROTEIN-GLUTAMINE GLUTAMINASE 1"/>
    <property type="match status" value="1"/>
</dbReference>
<keyword evidence="3" id="KW-0963">Cytoplasm</keyword>
<dbReference type="PROSITE" id="PS50122">
    <property type="entry name" value="CHEB"/>
    <property type="match status" value="1"/>
</dbReference>
<feature type="modified residue" description="4-aspartylphosphate" evidence="3 5">
    <location>
        <position position="62"/>
    </location>
</feature>
<dbReference type="Pfam" id="PF01339">
    <property type="entry name" value="CheB_methylest"/>
    <property type="match status" value="1"/>
</dbReference>
<dbReference type="NCBIfam" id="NF001965">
    <property type="entry name" value="PRK00742.1"/>
    <property type="match status" value="1"/>
</dbReference>
<dbReference type="InterPro" id="IPR000673">
    <property type="entry name" value="Sig_transdc_resp-reg_Me-estase"/>
</dbReference>
<evidence type="ECO:0000259" key="6">
    <source>
        <dbReference type="PROSITE" id="PS50110"/>
    </source>
</evidence>
<protein>
    <recommendedName>
        <fullName evidence="3">Protein-glutamate methylesterase/protein-glutamine glutaminase</fullName>
        <ecNumber evidence="3">3.1.1.61</ecNumber>
        <ecNumber evidence="3">3.5.1.44</ecNumber>
    </recommendedName>
</protein>
<dbReference type="GO" id="GO:0006935">
    <property type="term" value="P:chemotaxis"/>
    <property type="evidence" value="ECO:0007669"/>
    <property type="project" value="UniProtKB-UniRule"/>
</dbReference>
<comment type="catalytic activity">
    <reaction evidence="3">
        <text>L-glutaminyl-[protein] + H2O = L-glutamyl-[protein] + NH4(+)</text>
        <dbReference type="Rhea" id="RHEA:16441"/>
        <dbReference type="Rhea" id="RHEA-COMP:10207"/>
        <dbReference type="Rhea" id="RHEA-COMP:10208"/>
        <dbReference type="ChEBI" id="CHEBI:15377"/>
        <dbReference type="ChEBI" id="CHEBI:28938"/>
        <dbReference type="ChEBI" id="CHEBI:29973"/>
        <dbReference type="ChEBI" id="CHEBI:30011"/>
        <dbReference type="EC" id="3.5.1.44"/>
    </reaction>
</comment>
<dbReference type="GO" id="GO:0005737">
    <property type="term" value="C:cytoplasm"/>
    <property type="evidence" value="ECO:0007669"/>
    <property type="project" value="UniProtKB-SubCell"/>
</dbReference>
<dbReference type="HAMAP" id="MF_00099">
    <property type="entry name" value="CheB_chemtxs"/>
    <property type="match status" value="1"/>
</dbReference>
<dbReference type="GO" id="GO:0000156">
    <property type="term" value="F:phosphorelay response regulator activity"/>
    <property type="evidence" value="ECO:0007669"/>
    <property type="project" value="InterPro"/>
</dbReference>
<gene>
    <name evidence="3" type="primary">cheB</name>
    <name evidence="8" type="ORF">ENW00_00785</name>
</gene>
<comment type="PTM">
    <text evidence="3">Phosphorylated by CheA. Phosphorylation of the N-terminal regulatory domain activates the methylesterase activity.</text>
</comment>
<dbReference type="InterPro" id="IPR035909">
    <property type="entry name" value="CheB_C"/>
</dbReference>